<evidence type="ECO:0000256" key="1">
    <source>
        <dbReference type="ARBA" id="ARBA00004240"/>
    </source>
</evidence>
<evidence type="ECO:0000256" key="5">
    <source>
        <dbReference type="ARBA" id="ARBA00023180"/>
    </source>
</evidence>
<evidence type="ECO:0000256" key="10">
    <source>
        <dbReference type="ARBA" id="ARBA00078679"/>
    </source>
</evidence>
<dbReference type="GO" id="GO:0030199">
    <property type="term" value="P:collagen fibril organization"/>
    <property type="evidence" value="ECO:0007669"/>
    <property type="project" value="TreeGrafter"/>
</dbReference>
<dbReference type="InterPro" id="IPR052284">
    <property type="entry name" value="Collagen_mod_leprecan"/>
</dbReference>
<dbReference type="InterPro" id="IPR011990">
    <property type="entry name" value="TPR-like_helical_dom_sf"/>
</dbReference>
<name>A0A3Q3XKF8_MOLML</name>
<evidence type="ECO:0000256" key="6">
    <source>
        <dbReference type="ARBA" id="ARBA00057860"/>
    </source>
</evidence>
<evidence type="ECO:0000313" key="15">
    <source>
        <dbReference type="Ensembl" id="ENSMMOP00000027434.1"/>
    </source>
</evidence>
<dbReference type="FunFam" id="1.25.40.10:FF:000119">
    <property type="entry name" value="synaptonemal complex protein SC65"/>
    <property type="match status" value="1"/>
</dbReference>
<evidence type="ECO:0000256" key="7">
    <source>
        <dbReference type="ARBA" id="ARBA00061846"/>
    </source>
</evidence>
<evidence type="ECO:0000256" key="3">
    <source>
        <dbReference type="ARBA" id="ARBA00022729"/>
    </source>
</evidence>
<dbReference type="OMA" id="EAFCGRN"/>
<dbReference type="Gene3D" id="1.25.40.10">
    <property type="entry name" value="Tetratricopeptide repeat domain"/>
    <property type="match status" value="2"/>
</dbReference>
<organism evidence="15 16">
    <name type="scientific">Mola mola</name>
    <name type="common">Ocean sunfish</name>
    <name type="synonym">Tetraodon mola</name>
    <dbReference type="NCBI Taxonomy" id="94237"/>
    <lineage>
        <taxon>Eukaryota</taxon>
        <taxon>Metazoa</taxon>
        <taxon>Chordata</taxon>
        <taxon>Craniata</taxon>
        <taxon>Vertebrata</taxon>
        <taxon>Euteleostomi</taxon>
        <taxon>Actinopterygii</taxon>
        <taxon>Neopterygii</taxon>
        <taxon>Teleostei</taxon>
        <taxon>Neoteleostei</taxon>
        <taxon>Acanthomorphata</taxon>
        <taxon>Eupercaria</taxon>
        <taxon>Tetraodontiformes</taxon>
        <taxon>Molidae</taxon>
        <taxon>Mola</taxon>
    </lineage>
</organism>
<dbReference type="Pfam" id="PF23557">
    <property type="entry name" value="TPR_leprecan"/>
    <property type="match status" value="1"/>
</dbReference>
<keyword evidence="4" id="KW-0256">Endoplasmic reticulum</keyword>
<dbReference type="STRING" id="94237.ENSMMOP00000027434"/>
<evidence type="ECO:0000313" key="16">
    <source>
        <dbReference type="Proteomes" id="UP000261620"/>
    </source>
</evidence>
<reference evidence="15" key="2">
    <citation type="submission" date="2025-09" db="UniProtKB">
        <authorList>
            <consortium name="Ensembl"/>
        </authorList>
    </citation>
    <scope>IDENTIFICATION</scope>
</reference>
<comment type="similarity">
    <text evidence="2">Belongs to the leprecan family.</text>
</comment>
<feature type="chain" id="PRO_5018717476" description="Endoplasmic reticulum protein SC65" evidence="13">
    <location>
        <begin position="21"/>
        <end position="433"/>
    </location>
</feature>
<comment type="subcellular location">
    <subcellularLocation>
        <location evidence="1">Endoplasmic reticulum</location>
    </subcellularLocation>
</comment>
<keyword evidence="3 13" id="KW-0732">Signal</keyword>
<dbReference type="GO" id="GO:0005518">
    <property type="term" value="F:collagen binding"/>
    <property type="evidence" value="ECO:0007669"/>
    <property type="project" value="TreeGrafter"/>
</dbReference>
<dbReference type="AlphaFoldDB" id="A0A3Q3XKF8"/>
<dbReference type="GO" id="GO:0005783">
    <property type="term" value="C:endoplasmic reticulum"/>
    <property type="evidence" value="ECO:0007669"/>
    <property type="project" value="UniProtKB-SubCell"/>
</dbReference>
<evidence type="ECO:0000256" key="8">
    <source>
        <dbReference type="ARBA" id="ARBA00072458"/>
    </source>
</evidence>
<evidence type="ECO:0000256" key="13">
    <source>
        <dbReference type="SAM" id="SignalP"/>
    </source>
</evidence>
<dbReference type="Proteomes" id="UP000261620">
    <property type="component" value="Unplaced"/>
</dbReference>
<evidence type="ECO:0000256" key="2">
    <source>
        <dbReference type="ARBA" id="ARBA00006487"/>
    </source>
</evidence>
<evidence type="ECO:0000256" key="9">
    <source>
        <dbReference type="ARBA" id="ARBA00076444"/>
    </source>
</evidence>
<feature type="signal peptide" evidence="13">
    <location>
        <begin position="1"/>
        <end position="20"/>
    </location>
</feature>
<evidence type="ECO:0000259" key="14">
    <source>
        <dbReference type="Pfam" id="PF23557"/>
    </source>
</evidence>
<accession>A0A3Q3XKF8</accession>
<comment type="function">
    <text evidence="6">Part of a complex composed of PLOD1, P3H3 and P3H4 that catalyzes hydroxylation of lysine residues in collagen alpha chains and is required for normal assembly and cross-linking of collagen fibrils. Required for normal bone density and normal skin stability via its role in hydroxylation of lysine residues in collagen alpha chains and in collagen fibril assembly.</text>
</comment>
<dbReference type="PANTHER" id="PTHR13986">
    <property type="entry name" value="PROTEIN LYSINE HYDROXYLATION COMPLEX COMPONENT"/>
    <property type="match status" value="1"/>
</dbReference>
<feature type="domain" description="Leprecan-like alpha-helical" evidence="14">
    <location>
        <begin position="46"/>
        <end position="341"/>
    </location>
</feature>
<comment type="subunit">
    <text evidence="7">Interacts with PLOD1, P3H3 and PPIB. Identified in a complex with PLOD1 and P3H3.</text>
</comment>
<evidence type="ECO:0000256" key="4">
    <source>
        <dbReference type="ARBA" id="ARBA00022824"/>
    </source>
</evidence>
<proteinExistence type="inferred from homology"/>
<protein>
    <recommendedName>
        <fullName evidence="8">Endoplasmic reticulum protein SC65</fullName>
    </recommendedName>
    <alternativeName>
        <fullName evidence="9">Leprecan-like protein 4</fullName>
    </alternativeName>
    <alternativeName>
        <fullName evidence="11">Prolyl 3-hydroxylase family member 4</fullName>
    </alternativeName>
    <alternativeName>
        <fullName evidence="10">Synaptonemal complex protein SC65</fullName>
    </alternativeName>
</protein>
<dbReference type="PANTHER" id="PTHR13986:SF4">
    <property type="entry name" value="ENDOPLASMIC RETICULUM PROTEIN SC65"/>
    <property type="match status" value="1"/>
</dbReference>
<dbReference type="Ensembl" id="ENSMMOT00000027901.1">
    <property type="protein sequence ID" value="ENSMMOP00000027434.1"/>
    <property type="gene ID" value="ENSMMOG00000020749.1"/>
</dbReference>
<evidence type="ECO:0000256" key="11">
    <source>
        <dbReference type="ARBA" id="ARBA00082188"/>
    </source>
</evidence>
<feature type="compositionally biased region" description="Basic and acidic residues" evidence="12">
    <location>
        <begin position="393"/>
        <end position="402"/>
    </location>
</feature>
<reference evidence="15" key="1">
    <citation type="submission" date="2025-08" db="UniProtKB">
        <authorList>
            <consortium name="Ensembl"/>
        </authorList>
    </citation>
    <scope>IDENTIFICATION</scope>
</reference>
<keyword evidence="5" id="KW-0325">Glycoprotein</keyword>
<sequence length="433" mass="50333">SADLCVCVVLTMLPTRLVLAVLVPALLEAQYETYSFKSFPQKDVMPLDSAYNYALEQYAARNWAESIKFLELSLRLHRLLRDSEAHCSRNCSSVSRDSDSDAPGADSSLRVMSHLLLRAACLKKCKEDFPVFRLAYPKREMLEAFEQRLPYRYIQYAYYQLNNLERAVAAAHTFLKKNPNDPYLTKNMNYYKTLLDVEEYLIDHEEQPYESVFLKSVTLYNSGDFSGSARNMEQAITQYFEIHSSCLAGCESAYEIVEFKDFYPTLAGEKRTCKVACEKNLTPSVGGFFVEKFVATMYHYLQFSYYKLNDVKNAAPCAASYMLFDPNDQVMRQNVEYYRFYREQWGLEDGDFQPRPEALVYFNVTNKQEEMLEFALNYLQADDEDVVSPEETGDSRSEHPDSEFEGMGDYEESLLAEWWQEPRTKWDTEEVED</sequence>
<keyword evidence="16" id="KW-1185">Reference proteome</keyword>
<evidence type="ECO:0000256" key="12">
    <source>
        <dbReference type="SAM" id="MobiDB-lite"/>
    </source>
</evidence>
<feature type="region of interest" description="Disordered" evidence="12">
    <location>
        <begin position="386"/>
        <end position="407"/>
    </location>
</feature>
<dbReference type="InterPro" id="IPR056585">
    <property type="entry name" value="Leprecan_dom"/>
</dbReference>